<dbReference type="Pfam" id="PF03931">
    <property type="entry name" value="Skp1_POZ"/>
    <property type="match status" value="1"/>
</dbReference>
<evidence type="ECO:0000313" key="7">
    <source>
        <dbReference type="Proteomes" id="UP001623330"/>
    </source>
</evidence>
<proteinExistence type="inferred from homology"/>
<evidence type="ECO:0000313" key="6">
    <source>
        <dbReference type="EMBL" id="KAL3230536.1"/>
    </source>
</evidence>
<dbReference type="InterPro" id="IPR001232">
    <property type="entry name" value="SKP1-like"/>
</dbReference>
<accession>A0ABR4NQK7</accession>
<comment type="caution">
    <text evidence="6">The sequence shown here is derived from an EMBL/GenBank/DDBJ whole genome shotgun (WGS) entry which is preliminary data.</text>
</comment>
<organism evidence="6 7">
    <name type="scientific">Nakaseomyces bracarensis</name>
    <dbReference type="NCBI Taxonomy" id="273131"/>
    <lineage>
        <taxon>Eukaryota</taxon>
        <taxon>Fungi</taxon>
        <taxon>Dikarya</taxon>
        <taxon>Ascomycota</taxon>
        <taxon>Saccharomycotina</taxon>
        <taxon>Saccharomycetes</taxon>
        <taxon>Saccharomycetales</taxon>
        <taxon>Saccharomycetaceae</taxon>
        <taxon>Nakaseomyces</taxon>
    </lineage>
</organism>
<reference evidence="6 7" key="1">
    <citation type="submission" date="2024-05" db="EMBL/GenBank/DDBJ databases">
        <title>Long read based assembly of the Candida bracarensis genome reveals expanded adhesin content.</title>
        <authorList>
            <person name="Marcet-Houben M."/>
            <person name="Ksiezopolska E."/>
            <person name="Gabaldon T."/>
        </authorList>
    </citation>
    <scope>NUCLEOTIDE SEQUENCE [LARGE SCALE GENOMIC DNA]</scope>
    <source>
        <strain evidence="6 7">CBM6</strain>
    </source>
</reference>
<comment type="similarity">
    <text evidence="2">Belongs to the SKP1 family.</text>
</comment>
<evidence type="ECO:0000256" key="3">
    <source>
        <dbReference type="ARBA" id="ARBA00021347"/>
    </source>
</evidence>
<sequence>MSKDTIFLISKDNVEHPVPKEAAMLSTTLKSMLEGPFIEKDGHINLPEMSSEVVQKIVEYLEYNLKYKDADPNKEDIPEFNVPTEMSLELLLAADYLGI</sequence>
<evidence type="ECO:0000259" key="5">
    <source>
        <dbReference type="Pfam" id="PF03931"/>
    </source>
</evidence>
<dbReference type="EMBL" id="JBEVYD010000009">
    <property type="protein sequence ID" value="KAL3230536.1"/>
    <property type="molecule type" value="Genomic_DNA"/>
</dbReference>
<dbReference type="Proteomes" id="UP001623330">
    <property type="component" value="Unassembled WGS sequence"/>
</dbReference>
<protein>
    <recommendedName>
        <fullName evidence="3">Elongin-C</fullName>
    </recommendedName>
</protein>
<feature type="domain" description="SKP1 component POZ" evidence="5">
    <location>
        <begin position="5"/>
        <end position="65"/>
    </location>
</feature>
<dbReference type="SMART" id="SM00512">
    <property type="entry name" value="Skp1"/>
    <property type="match status" value="1"/>
</dbReference>
<evidence type="ECO:0000256" key="4">
    <source>
        <dbReference type="ARBA" id="ARBA00023242"/>
    </source>
</evidence>
<keyword evidence="7" id="KW-1185">Reference proteome</keyword>
<dbReference type="InterPro" id="IPR011333">
    <property type="entry name" value="SKP1/BTB/POZ_sf"/>
</dbReference>
<evidence type="ECO:0000256" key="2">
    <source>
        <dbReference type="ARBA" id="ARBA00009993"/>
    </source>
</evidence>
<dbReference type="SUPFAM" id="SSF54695">
    <property type="entry name" value="POZ domain"/>
    <property type="match status" value="1"/>
</dbReference>
<keyword evidence="4" id="KW-0539">Nucleus</keyword>
<comment type="subcellular location">
    <subcellularLocation>
        <location evidence="1">Nucleus</location>
    </subcellularLocation>
</comment>
<name>A0ABR4NQK7_9SACH</name>
<evidence type="ECO:0000256" key="1">
    <source>
        <dbReference type="ARBA" id="ARBA00004123"/>
    </source>
</evidence>
<dbReference type="InterPro" id="IPR039948">
    <property type="entry name" value="ELC1"/>
</dbReference>
<dbReference type="Gene3D" id="3.30.710.10">
    <property type="entry name" value="Potassium Channel Kv1.1, Chain A"/>
    <property type="match status" value="1"/>
</dbReference>
<dbReference type="InterPro" id="IPR016073">
    <property type="entry name" value="Skp1_comp_POZ"/>
</dbReference>
<gene>
    <name evidence="6" type="ORF">RNJ44_00985</name>
</gene>
<dbReference type="PANTHER" id="PTHR20648">
    <property type="entry name" value="ELONGIN-C"/>
    <property type="match status" value="1"/>
</dbReference>